<protein>
    <recommendedName>
        <fullName evidence="9">Protein-export membrane protein SecF</fullName>
    </recommendedName>
</protein>
<dbReference type="RefSeq" id="WP_210117005.1">
    <property type="nucleotide sequence ID" value="NZ_CP054257.1"/>
</dbReference>
<evidence type="ECO:0000256" key="7">
    <source>
        <dbReference type="ARBA" id="ARBA00023010"/>
    </source>
</evidence>
<organism evidence="11 12">
    <name type="scientific">Treponema parvum</name>
    <dbReference type="NCBI Taxonomy" id="138851"/>
    <lineage>
        <taxon>Bacteria</taxon>
        <taxon>Pseudomonadati</taxon>
        <taxon>Spirochaetota</taxon>
        <taxon>Spirochaetia</taxon>
        <taxon>Spirochaetales</taxon>
        <taxon>Treponemataceae</taxon>
        <taxon>Treponema</taxon>
    </lineage>
</organism>
<evidence type="ECO:0000256" key="9">
    <source>
        <dbReference type="HAMAP-Rule" id="MF_01464"/>
    </source>
</evidence>
<dbReference type="EMBL" id="CP054257">
    <property type="protein sequence ID" value="QTQ12291.1"/>
    <property type="molecule type" value="Genomic_DNA"/>
</dbReference>
<dbReference type="PRINTS" id="PR01755">
    <property type="entry name" value="SECFTRNLCASE"/>
</dbReference>
<dbReference type="InterPro" id="IPR048634">
    <property type="entry name" value="SecD_SecF_C"/>
</dbReference>
<reference evidence="11" key="1">
    <citation type="submission" date="2020-05" db="EMBL/GenBank/DDBJ databases">
        <authorList>
            <person name="Zeng H."/>
            <person name="Chan Y.K."/>
            <person name="Watt R.M."/>
        </authorList>
    </citation>
    <scope>NUCLEOTIDE SEQUENCE</scope>
    <source>
        <strain evidence="11">ATCC 700773</strain>
    </source>
</reference>
<feature type="transmembrane region" description="Helical" evidence="9">
    <location>
        <begin position="255"/>
        <end position="279"/>
    </location>
</feature>
<evidence type="ECO:0000313" key="12">
    <source>
        <dbReference type="Proteomes" id="UP000671995"/>
    </source>
</evidence>
<accession>A0A975F0N2</accession>
<keyword evidence="7 9" id="KW-0811">Translocation</keyword>
<dbReference type="InterPro" id="IPR022646">
    <property type="entry name" value="SecD/SecF_CS"/>
</dbReference>
<sequence length="417" mass="45124">MKKVIKFSKAFLPASIFSALLILSGVVSVFTRGINFGIDFQPGLVEEIRIAPPALELTYSGSAKVTVDMAENGMDVIISGSGADNRTETFSYDKNPTVGELASNLNKIDGLSARIVIAENTASSGLFVNSALSNVITENVFRLYASGTETTTIEDVRSAVDSFKGVAVKALGTESARSFQIRMRDNGGGDSGKTLQDGIKKALEDRFGADKVVVIKTDFIASQFSQSLVWQSVVLVLATLLLIWLYATIRFHWDFALGSVIALIHDALIMITFISWTQIEFSTTTLAAVLTIIGYSINATVVILDRVRLNMRLLDVKKFDEILNASLSDTLGRSLITTITTLFAVFALFIFTTGGIKDFSLALMVGLVSGCYSSIYISSAFISFVRRNWSPEAGMHHSFKKAVSARPAVAADDGVRV</sequence>
<dbReference type="PANTHER" id="PTHR30081:SF8">
    <property type="entry name" value="PROTEIN TRANSLOCASE SUBUNIT SECF"/>
    <property type="match status" value="1"/>
</dbReference>
<evidence type="ECO:0000256" key="2">
    <source>
        <dbReference type="ARBA" id="ARBA00022448"/>
    </source>
</evidence>
<reference evidence="11" key="2">
    <citation type="journal article" date="2021" name="Microbiol. Resour. Announc.">
        <title>Complete Genome Sequences of Three Human Oral Treponema parvum Isolates.</title>
        <authorList>
            <person name="Zeng H."/>
            <person name="Watt R.M."/>
        </authorList>
    </citation>
    <scope>NUCLEOTIDE SEQUENCE</scope>
    <source>
        <strain evidence="11">ATCC 700773</strain>
    </source>
</reference>
<proteinExistence type="inferred from homology"/>
<dbReference type="SUPFAM" id="SSF82866">
    <property type="entry name" value="Multidrug efflux transporter AcrB transmembrane domain"/>
    <property type="match status" value="1"/>
</dbReference>
<dbReference type="GO" id="GO:0005886">
    <property type="term" value="C:plasma membrane"/>
    <property type="evidence" value="ECO:0007669"/>
    <property type="project" value="UniProtKB-SubCell"/>
</dbReference>
<keyword evidence="4 9" id="KW-0812">Transmembrane</keyword>
<evidence type="ECO:0000256" key="5">
    <source>
        <dbReference type="ARBA" id="ARBA00022927"/>
    </source>
</evidence>
<keyword evidence="3 9" id="KW-1003">Cell membrane</keyword>
<comment type="similarity">
    <text evidence="9">Belongs to the SecD/SecF family. SecF subfamily.</text>
</comment>
<evidence type="ECO:0000256" key="6">
    <source>
        <dbReference type="ARBA" id="ARBA00022989"/>
    </source>
</evidence>
<evidence type="ECO:0000256" key="4">
    <source>
        <dbReference type="ARBA" id="ARBA00022692"/>
    </source>
</evidence>
<comment type="subcellular location">
    <subcellularLocation>
        <location evidence="1 9">Cell membrane</location>
        <topology evidence="1 9">Multi-pass membrane protein</topology>
    </subcellularLocation>
</comment>
<dbReference type="Gene3D" id="1.20.1640.10">
    <property type="entry name" value="Multidrug efflux transporter AcrB transmembrane domain"/>
    <property type="match status" value="1"/>
</dbReference>
<feature type="transmembrane region" description="Helical" evidence="9">
    <location>
        <begin position="362"/>
        <end position="385"/>
    </location>
</feature>
<dbReference type="Pfam" id="PF02355">
    <property type="entry name" value="SecD_SecF_C"/>
    <property type="match status" value="1"/>
</dbReference>
<evidence type="ECO:0000256" key="3">
    <source>
        <dbReference type="ARBA" id="ARBA00022475"/>
    </source>
</evidence>
<dbReference type="GO" id="GO:0006605">
    <property type="term" value="P:protein targeting"/>
    <property type="evidence" value="ECO:0007669"/>
    <property type="project" value="UniProtKB-UniRule"/>
</dbReference>
<dbReference type="InterPro" id="IPR005665">
    <property type="entry name" value="SecF_bac"/>
</dbReference>
<dbReference type="Pfam" id="PF07549">
    <property type="entry name" value="Sec_GG"/>
    <property type="match status" value="1"/>
</dbReference>
<feature type="domain" description="Protein export membrane protein SecD/SecF C-terminal" evidence="10">
    <location>
        <begin position="209"/>
        <end position="386"/>
    </location>
</feature>
<evidence type="ECO:0000259" key="10">
    <source>
        <dbReference type="Pfam" id="PF02355"/>
    </source>
</evidence>
<evidence type="ECO:0000256" key="8">
    <source>
        <dbReference type="ARBA" id="ARBA00023136"/>
    </source>
</evidence>
<comment type="function">
    <text evidence="9">Part of the Sec protein translocase complex. Interacts with the SecYEG preprotein conducting channel. SecDF uses the proton motive force (PMF) to complete protein translocation after the ATP-dependent function of SecA.</text>
</comment>
<keyword evidence="5 9" id="KW-0653">Protein transport</keyword>
<dbReference type="GO" id="GO:0015450">
    <property type="term" value="F:protein-transporting ATPase activity"/>
    <property type="evidence" value="ECO:0007669"/>
    <property type="project" value="InterPro"/>
</dbReference>
<dbReference type="InterPro" id="IPR022813">
    <property type="entry name" value="SecD/SecF_arch_bac"/>
</dbReference>
<dbReference type="GO" id="GO:0065002">
    <property type="term" value="P:intracellular protein transmembrane transport"/>
    <property type="evidence" value="ECO:0007669"/>
    <property type="project" value="UniProtKB-UniRule"/>
</dbReference>
<dbReference type="PANTHER" id="PTHR30081">
    <property type="entry name" value="PROTEIN-EXPORT MEMBRANE PROTEIN SEC"/>
    <property type="match status" value="1"/>
</dbReference>
<feature type="transmembrane region" description="Helical" evidence="9">
    <location>
        <begin position="285"/>
        <end position="304"/>
    </location>
</feature>
<dbReference type="Proteomes" id="UP000671995">
    <property type="component" value="Chromosome"/>
</dbReference>
<comment type="subunit">
    <text evidence="9">Forms a complex with SecD. Part of the essential Sec protein translocation apparatus which comprises SecA, SecYEG and auxiliary proteins SecDF. Other proteins may also be involved.</text>
</comment>
<comment type="caution">
    <text evidence="9">Lacks conserved residue(s) required for the propagation of feature annotation.</text>
</comment>
<dbReference type="AlphaFoldDB" id="A0A975F0N2"/>
<feature type="transmembrane region" description="Helical" evidence="9">
    <location>
        <begin position="335"/>
        <end position="356"/>
    </location>
</feature>
<evidence type="ECO:0000313" key="11">
    <source>
        <dbReference type="EMBL" id="QTQ12291.1"/>
    </source>
</evidence>
<dbReference type="NCBIfam" id="TIGR00916">
    <property type="entry name" value="2A0604s01"/>
    <property type="match status" value="1"/>
</dbReference>
<dbReference type="HAMAP" id="MF_01464_B">
    <property type="entry name" value="SecF_B"/>
    <property type="match status" value="1"/>
</dbReference>
<keyword evidence="8 9" id="KW-0472">Membrane</keyword>
<gene>
    <name evidence="9 11" type="primary">secF</name>
    <name evidence="11" type="ORF">HRI96_08820</name>
</gene>
<dbReference type="NCBIfam" id="TIGR00966">
    <property type="entry name" value="transloc_SecF"/>
    <property type="match status" value="1"/>
</dbReference>
<name>A0A975F0N2_9SPIR</name>
<keyword evidence="6 9" id="KW-1133">Transmembrane helix</keyword>
<dbReference type="InterPro" id="IPR055344">
    <property type="entry name" value="SecD_SecF_C_bact"/>
</dbReference>
<feature type="transmembrane region" description="Helical" evidence="9">
    <location>
        <begin position="228"/>
        <end position="248"/>
    </location>
</feature>
<dbReference type="GO" id="GO:0043952">
    <property type="term" value="P:protein transport by the Sec complex"/>
    <property type="evidence" value="ECO:0007669"/>
    <property type="project" value="UniProtKB-UniRule"/>
</dbReference>
<keyword evidence="2 9" id="KW-0813">Transport</keyword>
<evidence type="ECO:0000256" key="1">
    <source>
        <dbReference type="ARBA" id="ARBA00004651"/>
    </source>
</evidence>
<dbReference type="InterPro" id="IPR022645">
    <property type="entry name" value="SecD/SecF_bac"/>
</dbReference>